<dbReference type="EC" id="1.1.1.100" evidence="4"/>
<dbReference type="InterPro" id="IPR036291">
    <property type="entry name" value="NAD(P)-bd_dom_sf"/>
</dbReference>
<dbReference type="InterPro" id="IPR002347">
    <property type="entry name" value="SDR_fam"/>
</dbReference>
<reference evidence="4 5" key="1">
    <citation type="submission" date="2024-06" db="EMBL/GenBank/DDBJ databases">
        <title>Genomic Encyclopedia of Type Strains, Phase IV (KMG-IV): sequencing the most valuable type-strain genomes for metagenomic binning, comparative biology and taxonomic classification.</title>
        <authorList>
            <person name="Goeker M."/>
        </authorList>
    </citation>
    <scope>NUCLEOTIDE SEQUENCE [LARGE SCALE GENOMIC DNA]</scope>
    <source>
        <strain evidence="4 5">DSM 17253</strain>
    </source>
</reference>
<dbReference type="PANTHER" id="PTHR42901:SF1">
    <property type="entry name" value="ALCOHOL DEHYDROGENASE"/>
    <property type="match status" value="1"/>
</dbReference>
<dbReference type="Proteomes" id="UP001549098">
    <property type="component" value="Unassembled WGS sequence"/>
</dbReference>
<protein>
    <submittedName>
        <fullName evidence="4">3-oxoacyl-[acyl-carrier protein] reductase</fullName>
        <ecNumber evidence="4">1.1.1.100</ecNumber>
    </submittedName>
</protein>
<evidence type="ECO:0000256" key="1">
    <source>
        <dbReference type="ARBA" id="ARBA00006484"/>
    </source>
</evidence>
<dbReference type="PRINTS" id="PR00080">
    <property type="entry name" value="SDRFAMILY"/>
</dbReference>
<keyword evidence="2 4" id="KW-0560">Oxidoreductase</keyword>
<accession>A0ABV2F8N0</accession>
<evidence type="ECO:0000313" key="5">
    <source>
        <dbReference type="Proteomes" id="UP001549098"/>
    </source>
</evidence>
<dbReference type="InterPro" id="IPR020904">
    <property type="entry name" value="Sc_DH/Rdtase_CS"/>
</dbReference>
<dbReference type="PANTHER" id="PTHR42901">
    <property type="entry name" value="ALCOHOL DEHYDROGENASE"/>
    <property type="match status" value="1"/>
</dbReference>
<evidence type="ECO:0000256" key="2">
    <source>
        <dbReference type="ARBA" id="ARBA00023002"/>
    </source>
</evidence>
<comment type="caution">
    <text evidence="4">The sequence shown here is derived from an EMBL/GenBank/DDBJ whole genome shotgun (WGS) entry which is preliminary data.</text>
</comment>
<dbReference type="PRINTS" id="PR00081">
    <property type="entry name" value="GDHRDH"/>
</dbReference>
<dbReference type="RefSeq" id="WP_354500327.1">
    <property type="nucleotide sequence ID" value="NZ_JBEPLV010000005.1"/>
</dbReference>
<dbReference type="GO" id="GO:0004316">
    <property type="term" value="F:3-oxoacyl-[acyl-carrier-protein] reductase (NADPH) activity"/>
    <property type="evidence" value="ECO:0007669"/>
    <property type="project" value="UniProtKB-EC"/>
</dbReference>
<gene>
    <name evidence="4" type="ORF">ABID47_004759</name>
</gene>
<organism evidence="4 5">
    <name type="scientific">Paenibacillus favisporus</name>
    <dbReference type="NCBI Taxonomy" id="221028"/>
    <lineage>
        <taxon>Bacteria</taxon>
        <taxon>Bacillati</taxon>
        <taxon>Bacillota</taxon>
        <taxon>Bacilli</taxon>
        <taxon>Bacillales</taxon>
        <taxon>Paenibacillaceae</taxon>
        <taxon>Paenibacillus</taxon>
    </lineage>
</organism>
<dbReference type="Pfam" id="PF00106">
    <property type="entry name" value="adh_short"/>
    <property type="match status" value="1"/>
</dbReference>
<proteinExistence type="inferred from homology"/>
<dbReference type="SUPFAM" id="SSF51735">
    <property type="entry name" value="NAD(P)-binding Rossmann-fold domains"/>
    <property type="match status" value="1"/>
</dbReference>
<dbReference type="EMBL" id="JBEPLV010000005">
    <property type="protein sequence ID" value="MET3548131.1"/>
    <property type="molecule type" value="Genomic_DNA"/>
</dbReference>
<dbReference type="Gene3D" id="3.40.50.720">
    <property type="entry name" value="NAD(P)-binding Rossmann-like Domain"/>
    <property type="match status" value="1"/>
</dbReference>
<dbReference type="PROSITE" id="PS00061">
    <property type="entry name" value="ADH_SHORT"/>
    <property type="match status" value="1"/>
</dbReference>
<sequence length="237" mass="26068">MKTCLITGASRGIGRAIAIELSYKRGEISKFILVARDIMELENTKRLMSLSPNIETFVMDQADLKQVEEQLGIILENNTIDILINCAGFVEPSSLLETTVENWESTFTVNVGSVFLITREIVKKMKSYGGKIINISSTAGLGARPGWSAYSASKAAIINFSLTLSEELKEYGIKVYCISPGRCATDLRKKLAPDEDPASIMQPEEIAYVVNNLISKSGNSLDGQNIVVRQQINEKII</sequence>
<evidence type="ECO:0000256" key="3">
    <source>
        <dbReference type="RuleBase" id="RU000363"/>
    </source>
</evidence>
<evidence type="ECO:0000313" key="4">
    <source>
        <dbReference type="EMBL" id="MET3548131.1"/>
    </source>
</evidence>
<dbReference type="CDD" id="cd05233">
    <property type="entry name" value="SDR_c"/>
    <property type="match status" value="1"/>
</dbReference>
<keyword evidence="5" id="KW-1185">Reference proteome</keyword>
<name>A0ABV2F8N0_9BACL</name>
<comment type="similarity">
    <text evidence="1 3">Belongs to the short-chain dehydrogenases/reductases (SDR) family.</text>
</comment>